<keyword evidence="2" id="KW-0812">Transmembrane</keyword>
<evidence type="ECO:0000313" key="5">
    <source>
        <dbReference type="EMBL" id="KAJ8474153.1"/>
    </source>
</evidence>
<evidence type="ECO:0000256" key="3">
    <source>
        <dbReference type="SAM" id="SignalP"/>
    </source>
</evidence>
<feature type="transmembrane region" description="Helical" evidence="2">
    <location>
        <begin position="159"/>
        <end position="179"/>
    </location>
</feature>
<dbReference type="Pfam" id="PF20153">
    <property type="entry name" value="DUF6535"/>
    <property type="match status" value="1"/>
</dbReference>
<proteinExistence type="predicted"/>
<comment type="caution">
    <text evidence="5">The sequence shown here is derived from an EMBL/GenBank/DDBJ whole genome shotgun (WGS) entry which is preliminary data.</text>
</comment>
<evidence type="ECO:0000256" key="2">
    <source>
        <dbReference type="SAM" id="Phobius"/>
    </source>
</evidence>
<feature type="transmembrane region" description="Helical" evidence="2">
    <location>
        <begin position="125"/>
        <end position="147"/>
    </location>
</feature>
<organism evidence="5 6">
    <name type="scientific">Trametes cubensis</name>
    <dbReference type="NCBI Taxonomy" id="1111947"/>
    <lineage>
        <taxon>Eukaryota</taxon>
        <taxon>Fungi</taxon>
        <taxon>Dikarya</taxon>
        <taxon>Basidiomycota</taxon>
        <taxon>Agaricomycotina</taxon>
        <taxon>Agaricomycetes</taxon>
        <taxon>Polyporales</taxon>
        <taxon>Polyporaceae</taxon>
        <taxon>Trametes</taxon>
    </lineage>
</organism>
<keyword evidence="6" id="KW-1185">Reference proteome</keyword>
<keyword evidence="2" id="KW-1133">Transmembrane helix</keyword>
<name>A0AAD7TSR8_9APHY</name>
<feature type="region of interest" description="Disordered" evidence="1">
    <location>
        <begin position="563"/>
        <end position="588"/>
    </location>
</feature>
<evidence type="ECO:0000313" key="6">
    <source>
        <dbReference type="Proteomes" id="UP001215151"/>
    </source>
</evidence>
<reference evidence="5" key="1">
    <citation type="submission" date="2022-11" db="EMBL/GenBank/DDBJ databases">
        <title>Genome Sequence of Cubamyces cubensis.</title>
        <authorList>
            <person name="Buettner E."/>
        </authorList>
    </citation>
    <scope>NUCLEOTIDE SEQUENCE</scope>
    <source>
        <strain evidence="5">MPL-01</strain>
    </source>
</reference>
<feature type="chain" id="PRO_5042255055" description="DUF6535 domain-containing protein" evidence="3">
    <location>
        <begin position="21"/>
        <end position="588"/>
    </location>
</feature>
<accession>A0AAD7TSR8</accession>
<dbReference type="AlphaFoldDB" id="A0AAD7TSR8"/>
<feature type="signal peptide" evidence="3">
    <location>
        <begin position="1"/>
        <end position="20"/>
    </location>
</feature>
<evidence type="ECO:0000256" key="1">
    <source>
        <dbReference type="SAM" id="MobiDB-lite"/>
    </source>
</evidence>
<dbReference type="InterPro" id="IPR045338">
    <property type="entry name" value="DUF6535"/>
</dbReference>
<feature type="domain" description="DUF6535" evidence="4">
    <location>
        <begin position="5"/>
        <end position="149"/>
    </location>
</feature>
<protein>
    <recommendedName>
        <fullName evidence="4">DUF6535 domain-containing protein</fullName>
    </recommendedName>
</protein>
<keyword evidence="3" id="KW-0732">Signal</keyword>
<sequence>MIELLAALFSAILTAFDVEAYKWLQTGGDNGPSVYIVTNGALVLNTTITIAPDPSSSGPSTQHAVAINALWFSGLICSVAAASLGILVRQWLNQYTSRLTSVSPDIARVRQFRRDNLKKWKVAEIMMLLPILLQGAVVLFLVGLVLFLHQLNQKITEVAAVLVALLLTFLLVTTILPSIQDDCSYQSPQAWGFFVIFQASKRPLRSVARTISAQATRWTATGADGYFSRLRSRYARKLVRRVARFANKPNTYSWVARERALVEASGPVLDQHLLVEADAMLLEDDFLREVVRPCLNDMPAGAAIKSYYDIMNHRADRIEHGLPYFDTQNDRAESVAILADLTLDALCKTRLEPASREHAIRTMQILEPLLVRSLPLTYFHFCRVFCSLLDDPDEDVRHLAFSILYQQLWRNLALADQFSSEGCHDLAALVKFMSSTRSDGNSKHFLDACDLVICLATLPSLSPSGYSEVHGDLQGTLRHLMDFFATPLWRNEPRLLYPIARIAPHLVALEKKYPRVLEDEFVEVLADVIEQAKQLNSTGNWEDKLIALEVSLLELRALRQGEGSATSHDEVPRPSFMRRSPLMTLPDA</sequence>
<dbReference type="Proteomes" id="UP001215151">
    <property type="component" value="Unassembled WGS sequence"/>
</dbReference>
<feature type="transmembrane region" description="Helical" evidence="2">
    <location>
        <begin position="65"/>
        <end position="88"/>
    </location>
</feature>
<dbReference type="EMBL" id="JAPEVG010000197">
    <property type="protein sequence ID" value="KAJ8474153.1"/>
    <property type="molecule type" value="Genomic_DNA"/>
</dbReference>
<evidence type="ECO:0000259" key="4">
    <source>
        <dbReference type="Pfam" id="PF20153"/>
    </source>
</evidence>
<gene>
    <name evidence="5" type="ORF">ONZ51_g7408</name>
</gene>
<keyword evidence="2" id="KW-0472">Membrane</keyword>